<keyword evidence="1" id="KW-0732">Signal</keyword>
<dbReference type="EMBL" id="BLLB01000002">
    <property type="protein sequence ID" value="GFH04838.1"/>
    <property type="molecule type" value="Genomic_DNA"/>
</dbReference>
<gene>
    <name evidence="2" type="ORF">MHIP_53210</name>
</gene>
<organism evidence="2 3">
    <name type="scientific">Mycolicibacterium hippocampi</name>
    <dbReference type="NCBI Taxonomy" id="659824"/>
    <lineage>
        <taxon>Bacteria</taxon>
        <taxon>Bacillati</taxon>
        <taxon>Actinomycetota</taxon>
        <taxon>Actinomycetes</taxon>
        <taxon>Mycobacteriales</taxon>
        <taxon>Mycobacteriaceae</taxon>
        <taxon>Mycolicibacterium</taxon>
    </lineage>
</organism>
<dbReference type="RefSeq" id="WP_371870866.1">
    <property type="nucleotide sequence ID" value="NZ_BLLB01000002.1"/>
</dbReference>
<evidence type="ECO:0000313" key="3">
    <source>
        <dbReference type="Proteomes" id="UP000465304"/>
    </source>
</evidence>
<name>A0A7I9ZVZ3_9MYCO</name>
<reference evidence="2 3" key="1">
    <citation type="journal article" date="2019" name="Emerg. Microbes Infect.">
        <title>Comprehensive subspecies identification of 175 nontuberculous mycobacteria species based on 7547 genomic profiles.</title>
        <authorList>
            <person name="Matsumoto Y."/>
            <person name="Kinjo T."/>
            <person name="Motooka D."/>
            <person name="Nabeya D."/>
            <person name="Jung N."/>
            <person name="Uechi K."/>
            <person name="Horii T."/>
            <person name="Iida T."/>
            <person name="Fujita J."/>
            <person name="Nakamura S."/>
        </authorList>
    </citation>
    <scope>NUCLEOTIDE SEQUENCE [LARGE SCALE GENOMIC DNA]</scope>
    <source>
        <strain evidence="2 3">JCM 30996</strain>
    </source>
</reference>
<evidence type="ECO:0000313" key="2">
    <source>
        <dbReference type="EMBL" id="GFH04838.1"/>
    </source>
</evidence>
<evidence type="ECO:0000256" key="1">
    <source>
        <dbReference type="SAM" id="SignalP"/>
    </source>
</evidence>
<evidence type="ECO:0008006" key="4">
    <source>
        <dbReference type="Google" id="ProtNLM"/>
    </source>
</evidence>
<dbReference type="AlphaFoldDB" id="A0A7I9ZVZ3"/>
<feature type="signal peptide" evidence="1">
    <location>
        <begin position="1"/>
        <end position="27"/>
    </location>
</feature>
<dbReference type="Proteomes" id="UP000465304">
    <property type="component" value="Unassembled WGS sequence"/>
</dbReference>
<proteinExistence type="predicted"/>
<sequence>MNTMKKFVAATVLPLGALLAFAAPAQAAPEQSGGASTTIGQLRAQGFDVRISRIGNAPLDQCSVLGVRNHPVAKQPFPINDDDDINVFTVTPTPKVTVSLDCSR</sequence>
<protein>
    <recommendedName>
        <fullName evidence="4">PASTA domain-containing protein</fullName>
    </recommendedName>
</protein>
<comment type="caution">
    <text evidence="2">The sequence shown here is derived from an EMBL/GenBank/DDBJ whole genome shotgun (WGS) entry which is preliminary data.</text>
</comment>
<keyword evidence="3" id="KW-1185">Reference proteome</keyword>
<accession>A0A7I9ZVZ3</accession>
<feature type="chain" id="PRO_5029487391" description="PASTA domain-containing protein" evidence="1">
    <location>
        <begin position="28"/>
        <end position="104"/>
    </location>
</feature>